<gene>
    <name evidence="2" type="ORF">SO802_006600</name>
</gene>
<sequence length="176" mass="18844">MRFIRAQTSAADPSPLDPSPSDPSPPNPPFPSHPQRSPISFLPFSPQTPIIGHDGSVWAQSATFPHPRAAEVLSLVEADLKKIAARVVEKAGGLCLRNLTQWEGSLNRSRKLLAESSEEAAIPSPLTPVLALSSGKGEDQNQKAVSKPSTVQAVLKGIKQSCVIIKAVEMIMLLLR</sequence>
<evidence type="ECO:0000256" key="1">
    <source>
        <dbReference type="SAM" id="MobiDB-lite"/>
    </source>
</evidence>
<dbReference type="Proteomes" id="UP001459277">
    <property type="component" value="Unassembled WGS sequence"/>
</dbReference>
<dbReference type="EMBL" id="JAZDWU010000002">
    <property type="protein sequence ID" value="KAL0011492.1"/>
    <property type="molecule type" value="Genomic_DNA"/>
</dbReference>
<evidence type="ECO:0000313" key="3">
    <source>
        <dbReference type="Proteomes" id="UP001459277"/>
    </source>
</evidence>
<proteinExistence type="predicted"/>
<name>A0AAW2DNW6_9ROSI</name>
<organism evidence="2 3">
    <name type="scientific">Lithocarpus litseifolius</name>
    <dbReference type="NCBI Taxonomy" id="425828"/>
    <lineage>
        <taxon>Eukaryota</taxon>
        <taxon>Viridiplantae</taxon>
        <taxon>Streptophyta</taxon>
        <taxon>Embryophyta</taxon>
        <taxon>Tracheophyta</taxon>
        <taxon>Spermatophyta</taxon>
        <taxon>Magnoliopsida</taxon>
        <taxon>eudicotyledons</taxon>
        <taxon>Gunneridae</taxon>
        <taxon>Pentapetalae</taxon>
        <taxon>rosids</taxon>
        <taxon>fabids</taxon>
        <taxon>Fagales</taxon>
        <taxon>Fagaceae</taxon>
        <taxon>Lithocarpus</taxon>
    </lineage>
</organism>
<accession>A0AAW2DNW6</accession>
<feature type="region of interest" description="Disordered" evidence="1">
    <location>
        <begin position="1"/>
        <end position="45"/>
    </location>
</feature>
<comment type="caution">
    <text evidence="2">The sequence shown here is derived from an EMBL/GenBank/DDBJ whole genome shotgun (WGS) entry which is preliminary data.</text>
</comment>
<dbReference type="AlphaFoldDB" id="A0AAW2DNW6"/>
<keyword evidence="3" id="KW-1185">Reference proteome</keyword>
<protein>
    <submittedName>
        <fullName evidence="2">Uncharacterized protein</fullName>
    </submittedName>
</protein>
<feature type="compositionally biased region" description="Polar residues" evidence="1">
    <location>
        <begin position="1"/>
        <end position="11"/>
    </location>
</feature>
<feature type="compositionally biased region" description="Pro residues" evidence="1">
    <location>
        <begin position="15"/>
        <end position="32"/>
    </location>
</feature>
<reference evidence="2 3" key="1">
    <citation type="submission" date="2024-01" db="EMBL/GenBank/DDBJ databases">
        <title>A telomere-to-telomere, gap-free genome of sweet tea (Lithocarpus litseifolius).</title>
        <authorList>
            <person name="Zhou J."/>
        </authorList>
    </citation>
    <scope>NUCLEOTIDE SEQUENCE [LARGE SCALE GENOMIC DNA]</scope>
    <source>
        <strain evidence="2">Zhou-2022a</strain>
        <tissue evidence="2">Leaf</tissue>
    </source>
</reference>
<evidence type="ECO:0000313" key="2">
    <source>
        <dbReference type="EMBL" id="KAL0011492.1"/>
    </source>
</evidence>